<proteinExistence type="predicted"/>
<organism evidence="2">
    <name type="scientific">Arundo donax</name>
    <name type="common">Giant reed</name>
    <name type="synonym">Donax arundinaceus</name>
    <dbReference type="NCBI Taxonomy" id="35708"/>
    <lineage>
        <taxon>Eukaryota</taxon>
        <taxon>Viridiplantae</taxon>
        <taxon>Streptophyta</taxon>
        <taxon>Embryophyta</taxon>
        <taxon>Tracheophyta</taxon>
        <taxon>Spermatophyta</taxon>
        <taxon>Magnoliopsida</taxon>
        <taxon>Liliopsida</taxon>
        <taxon>Poales</taxon>
        <taxon>Poaceae</taxon>
        <taxon>PACMAD clade</taxon>
        <taxon>Arundinoideae</taxon>
        <taxon>Arundineae</taxon>
        <taxon>Arundo</taxon>
    </lineage>
</organism>
<dbReference type="EMBL" id="GBRH01223732">
    <property type="protein sequence ID" value="JAD74163.1"/>
    <property type="molecule type" value="Transcribed_RNA"/>
</dbReference>
<feature type="compositionally biased region" description="Basic and acidic residues" evidence="1">
    <location>
        <begin position="177"/>
        <end position="188"/>
    </location>
</feature>
<evidence type="ECO:0000256" key="1">
    <source>
        <dbReference type="SAM" id="MobiDB-lite"/>
    </source>
</evidence>
<reference evidence="2" key="2">
    <citation type="journal article" date="2015" name="Data Brief">
        <title>Shoot transcriptome of the giant reed, Arundo donax.</title>
        <authorList>
            <person name="Barrero R.A."/>
            <person name="Guerrero F.D."/>
            <person name="Moolhuijzen P."/>
            <person name="Goolsby J.A."/>
            <person name="Tidwell J."/>
            <person name="Bellgard S.E."/>
            <person name="Bellgard M.I."/>
        </authorList>
    </citation>
    <scope>NUCLEOTIDE SEQUENCE</scope>
    <source>
        <tissue evidence="2">Shoot tissue taken approximately 20 cm above the soil surface</tissue>
    </source>
</reference>
<feature type="region of interest" description="Disordered" evidence="1">
    <location>
        <begin position="119"/>
        <end position="188"/>
    </location>
</feature>
<protein>
    <submittedName>
        <fullName evidence="2">Uncharacterized protein</fullName>
    </submittedName>
</protein>
<reference evidence="2" key="1">
    <citation type="submission" date="2014-09" db="EMBL/GenBank/DDBJ databases">
        <authorList>
            <person name="Magalhaes I.L.F."/>
            <person name="Oliveira U."/>
            <person name="Santos F.R."/>
            <person name="Vidigal T.H.D.A."/>
            <person name="Brescovit A.D."/>
            <person name="Santos A.J."/>
        </authorList>
    </citation>
    <scope>NUCLEOTIDE SEQUENCE</scope>
    <source>
        <tissue evidence="2">Shoot tissue taken approximately 20 cm above the soil surface</tissue>
    </source>
</reference>
<evidence type="ECO:0000313" key="2">
    <source>
        <dbReference type="EMBL" id="JAD74163.1"/>
    </source>
</evidence>
<name>A0A0A9CIA0_ARUDO</name>
<sequence length="188" mass="20895">MNAAGDEPRHPRQAARYLTLEGIVRDVEVEEAVELAEPWRDRAGELVPRQVEHSQLPKSGDPRRYRATQLAVGDDQHLYAGESGDAGVVRWHLLAAVEVLGEHQARQVGENLQCPERRRDVGEAVAGERDERQRGEGGEGGRYLAGELVPAEVERRHAPARRKARRDGAGEEVDAEVEVHQVLDRAEV</sequence>
<feature type="compositionally biased region" description="Basic and acidic residues" evidence="1">
    <location>
        <begin position="119"/>
        <end position="139"/>
    </location>
</feature>
<dbReference type="AlphaFoldDB" id="A0A0A9CIA0"/>
<accession>A0A0A9CIA0</accession>